<protein>
    <submittedName>
        <fullName evidence="1">Uncharacterized protein</fullName>
    </submittedName>
</protein>
<sequence>MGKEVLYMPISKPIRQEIVKEEGDKVIFKLYRDEISTSIPRR</sequence>
<evidence type="ECO:0000313" key="2">
    <source>
        <dbReference type="Proteomes" id="UP000236736"/>
    </source>
</evidence>
<keyword evidence="2" id="KW-1185">Reference proteome</keyword>
<organism evidence="1 2">
    <name type="scientific">Algoriphagus boritolerans DSM 17298 = JCM 18970</name>
    <dbReference type="NCBI Taxonomy" id="1120964"/>
    <lineage>
        <taxon>Bacteria</taxon>
        <taxon>Pseudomonadati</taxon>
        <taxon>Bacteroidota</taxon>
        <taxon>Cytophagia</taxon>
        <taxon>Cytophagales</taxon>
        <taxon>Cyclobacteriaceae</taxon>
        <taxon>Algoriphagus</taxon>
    </lineage>
</organism>
<accession>A0A1H5V6F8</accession>
<dbReference type="EMBL" id="FNVR01000006">
    <property type="protein sequence ID" value="SEF82992.1"/>
    <property type="molecule type" value="Genomic_DNA"/>
</dbReference>
<dbReference type="AlphaFoldDB" id="A0A1H5V6F8"/>
<dbReference type="STRING" id="1120964.GCA_001313265_01553"/>
<gene>
    <name evidence="1" type="ORF">SAMN03080598_01554</name>
</gene>
<dbReference type="Proteomes" id="UP000236736">
    <property type="component" value="Unassembled WGS sequence"/>
</dbReference>
<proteinExistence type="predicted"/>
<reference evidence="2" key="1">
    <citation type="submission" date="2016-10" db="EMBL/GenBank/DDBJ databases">
        <authorList>
            <person name="Varghese N."/>
            <person name="Submissions S."/>
        </authorList>
    </citation>
    <scope>NUCLEOTIDE SEQUENCE [LARGE SCALE GENOMIC DNA]</scope>
    <source>
        <strain evidence="2">DSM 17298</strain>
    </source>
</reference>
<name>A0A1H5V6F8_9BACT</name>
<evidence type="ECO:0000313" key="1">
    <source>
        <dbReference type="EMBL" id="SEF82992.1"/>
    </source>
</evidence>